<feature type="region of interest" description="Disordered" evidence="1">
    <location>
        <begin position="100"/>
        <end position="123"/>
    </location>
</feature>
<reference evidence="2 3" key="1">
    <citation type="journal article" date="2020" name="Nature">
        <title>Six reference-quality genomes reveal evolution of bat adaptations.</title>
        <authorList>
            <person name="Jebb D."/>
            <person name="Huang Z."/>
            <person name="Pippel M."/>
            <person name="Hughes G.M."/>
            <person name="Lavrichenko K."/>
            <person name="Devanna P."/>
            <person name="Winkler S."/>
            <person name="Jermiin L.S."/>
            <person name="Skirmuntt E.C."/>
            <person name="Katzourakis A."/>
            <person name="Burkitt-Gray L."/>
            <person name="Ray D.A."/>
            <person name="Sullivan K.A.M."/>
            <person name="Roscito J.G."/>
            <person name="Kirilenko B.M."/>
            <person name="Davalos L.M."/>
            <person name="Corthals A.P."/>
            <person name="Power M.L."/>
            <person name="Jones G."/>
            <person name="Ransome R.D."/>
            <person name="Dechmann D.K.N."/>
            <person name="Locatelli A.G."/>
            <person name="Puechmaille S.J."/>
            <person name="Fedrigo O."/>
            <person name="Jarvis E.D."/>
            <person name="Hiller M."/>
            <person name="Vernes S.C."/>
            <person name="Myers E.W."/>
            <person name="Teeling E.C."/>
        </authorList>
    </citation>
    <scope>NUCLEOTIDE SEQUENCE [LARGE SCALE GENOMIC DNA]</scope>
    <source>
        <strain evidence="2">MRhiFer1</strain>
        <tissue evidence="2">Lung</tissue>
    </source>
</reference>
<organism evidence="2 3">
    <name type="scientific">Rhinolophus ferrumequinum</name>
    <name type="common">Greater horseshoe bat</name>
    <dbReference type="NCBI Taxonomy" id="59479"/>
    <lineage>
        <taxon>Eukaryota</taxon>
        <taxon>Metazoa</taxon>
        <taxon>Chordata</taxon>
        <taxon>Craniata</taxon>
        <taxon>Vertebrata</taxon>
        <taxon>Euteleostomi</taxon>
        <taxon>Mammalia</taxon>
        <taxon>Eutheria</taxon>
        <taxon>Laurasiatheria</taxon>
        <taxon>Chiroptera</taxon>
        <taxon>Yinpterochiroptera</taxon>
        <taxon>Rhinolophoidea</taxon>
        <taxon>Rhinolophidae</taxon>
        <taxon>Rhinolophinae</taxon>
        <taxon>Rhinolophus</taxon>
    </lineage>
</organism>
<evidence type="ECO:0000313" key="3">
    <source>
        <dbReference type="Proteomes" id="UP000585614"/>
    </source>
</evidence>
<feature type="compositionally biased region" description="Low complexity" evidence="1">
    <location>
        <begin position="39"/>
        <end position="56"/>
    </location>
</feature>
<dbReference type="EMBL" id="JACAGC010000012">
    <property type="protein sequence ID" value="KAF6327639.1"/>
    <property type="molecule type" value="Genomic_DNA"/>
</dbReference>
<feature type="region of interest" description="Disordered" evidence="1">
    <location>
        <begin position="1"/>
        <end position="74"/>
    </location>
</feature>
<evidence type="ECO:0000313" key="2">
    <source>
        <dbReference type="EMBL" id="KAF6327639.1"/>
    </source>
</evidence>
<comment type="caution">
    <text evidence="2">The sequence shown here is derived from an EMBL/GenBank/DDBJ whole genome shotgun (WGS) entry which is preliminary data.</text>
</comment>
<protein>
    <submittedName>
        <fullName evidence="2">Uncharacterized protein</fullName>
    </submittedName>
</protein>
<accession>A0A7J7VR77</accession>
<name>A0A7J7VR77_RHIFE</name>
<dbReference type="AlphaFoldDB" id="A0A7J7VR77"/>
<gene>
    <name evidence="2" type="ORF">mRhiFer1_008329</name>
</gene>
<evidence type="ECO:0000256" key="1">
    <source>
        <dbReference type="SAM" id="MobiDB-lite"/>
    </source>
</evidence>
<dbReference type="Proteomes" id="UP000585614">
    <property type="component" value="Unassembled WGS sequence"/>
</dbReference>
<sequence length="123" mass="12605">MQIHRRPSGAALSGRTASAPLPRSFCRCRGRGADAPGTRWSGGRRVGLGLRSPLSSAGEQRPGASDAGMEQVPVASAKAQNQGCSAHCAPGKSGQRVCVAGPGMRRGSPDPCLPPGRKPHKAE</sequence>
<proteinExistence type="predicted"/>